<organism evidence="2 3">
    <name type="scientific">Mucuna pruriens</name>
    <name type="common">Velvet bean</name>
    <name type="synonym">Dolichos pruriens</name>
    <dbReference type="NCBI Taxonomy" id="157652"/>
    <lineage>
        <taxon>Eukaryota</taxon>
        <taxon>Viridiplantae</taxon>
        <taxon>Streptophyta</taxon>
        <taxon>Embryophyta</taxon>
        <taxon>Tracheophyta</taxon>
        <taxon>Spermatophyta</taxon>
        <taxon>Magnoliopsida</taxon>
        <taxon>eudicotyledons</taxon>
        <taxon>Gunneridae</taxon>
        <taxon>Pentapetalae</taxon>
        <taxon>rosids</taxon>
        <taxon>fabids</taxon>
        <taxon>Fabales</taxon>
        <taxon>Fabaceae</taxon>
        <taxon>Papilionoideae</taxon>
        <taxon>50 kb inversion clade</taxon>
        <taxon>NPAAA clade</taxon>
        <taxon>indigoferoid/millettioid clade</taxon>
        <taxon>Phaseoleae</taxon>
        <taxon>Mucuna</taxon>
    </lineage>
</organism>
<proteinExistence type="predicted"/>
<evidence type="ECO:0000313" key="2">
    <source>
        <dbReference type="EMBL" id="RDX96596.1"/>
    </source>
</evidence>
<dbReference type="AlphaFoldDB" id="A0A371H1M8"/>
<accession>A0A371H1M8</accession>
<evidence type="ECO:0000256" key="1">
    <source>
        <dbReference type="SAM" id="MobiDB-lite"/>
    </source>
</evidence>
<sequence length="192" mass="22194">MNEVVAIDNQRLENKITKLTSLVRQLAIGQHHIIIEPNNAEVAAMMIGQQYSQPHDQYSNMRYDSHPVHNVPQRYQPPPPFRQQQLMQHVQQKSLEYFVKQMATSNIQFQYNDFQIQISHYCESTTVQGFWIDSFSDHSHSTSKCECYNLEEWQRATTKAGPKLLKGSCATAKSNQNHSVTLSKKSSPREKN</sequence>
<dbReference type="EMBL" id="QJKJ01003850">
    <property type="protein sequence ID" value="RDX96596.1"/>
    <property type="molecule type" value="Genomic_DNA"/>
</dbReference>
<keyword evidence="3" id="KW-1185">Reference proteome</keyword>
<feature type="region of interest" description="Disordered" evidence="1">
    <location>
        <begin position="171"/>
        <end position="192"/>
    </location>
</feature>
<feature type="non-terminal residue" evidence="2">
    <location>
        <position position="1"/>
    </location>
</feature>
<evidence type="ECO:0000313" key="3">
    <source>
        <dbReference type="Proteomes" id="UP000257109"/>
    </source>
</evidence>
<comment type="caution">
    <text evidence="2">The sequence shown here is derived from an EMBL/GenBank/DDBJ whole genome shotgun (WGS) entry which is preliminary data.</text>
</comment>
<feature type="compositionally biased region" description="Polar residues" evidence="1">
    <location>
        <begin position="171"/>
        <end position="185"/>
    </location>
</feature>
<dbReference type="Proteomes" id="UP000257109">
    <property type="component" value="Unassembled WGS sequence"/>
</dbReference>
<name>A0A371H1M8_MUCPR</name>
<protein>
    <submittedName>
        <fullName evidence="2">Uncharacterized protein</fullName>
    </submittedName>
</protein>
<reference evidence="2" key="1">
    <citation type="submission" date="2018-05" db="EMBL/GenBank/DDBJ databases">
        <title>Draft genome of Mucuna pruriens seed.</title>
        <authorList>
            <person name="Nnadi N.E."/>
            <person name="Vos R."/>
            <person name="Hasami M.H."/>
            <person name="Devisetty U.K."/>
            <person name="Aguiy J.C."/>
        </authorList>
    </citation>
    <scope>NUCLEOTIDE SEQUENCE [LARGE SCALE GENOMIC DNA]</scope>
    <source>
        <strain evidence="2">JCA_2017</strain>
    </source>
</reference>
<gene>
    <name evidence="2" type="ORF">CR513_20735</name>
</gene>